<reference evidence="2 3" key="1">
    <citation type="submission" date="2018-11" db="EMBL/GenBank/DDBJ databases">
        <authorList>
            <person name="Li F."/>
        </authorList>
    </citation>
    <scope>NUCLEOTIDE SEQUENCE [LARGE SCALE GENOMIC DNA]</scope>
    <source>
        <strain evidence="2 3">Gsoil 097</strain>
    </source>
</reference>
<gene>
    <name evidence="2" type="ORF">EFK50_03970</name>
</gene>
<keyword evidence="3" id="KW-1185">Reference proteome</keyword>
<accession>A0A3N0CNX0</accession>
<dbReference type="Gene3D" id="2.30.40.10">
    <property type="entry name" value="Urease, subunit C, domain 1"/>
    <property type="match status" value="1"/>
</dbReference>
<comment type="caution">
    <text evidence="2">The sequence shown here is derived from an EMBL/GenBank/DDBJ whole genome shotgun (WGS) entry which is preliminary data.</text>
</comment>
<dbReference type="PANTHER" id="PTHR43135:SF4">
    <property type="entry name" value="AMIDOHYDROLASE-RELATED DOMAIN-CONTAINING PROTEIN"/>
    <property type="match status" value="1"/>
</dbReference>
<dbReference type="Gene3D" id="3.20.20.140">
    <property type="entry name" value="Metal-dependent hydrolases"/>
    <property type="match status" value="1"/>
</dbReference>
<evidence type="ECO:0000313" key="3">
    <source>
        <dbReference type="Proteomes" id="UP000267128"/>
    </source>
</evidence>
<feature type="domain" description="Amidohydrolase-related" evidence="1">
    <location>
        <begin position="60"/>
        <end position="373"/>
    </location>
</feature>
<dbReference type="PANTHER" id="PTHR43135">
    <property type="entry name" value="ALPHA-D-RIBOSE 1-METHYLPHOSPHONATE 5-TRIPHOSPHATE DIPHOSPHATASE"/>
    <property type="match status" value="1"/>
</dbReference>
<dbReference type="SUPFAM" id="SSF51556">
    <property type="entry name" value="Metallo-dependent hydrolases"/>
    <property type="match status" value="1"/>
</dbReference>
<dbReference type="EMBL" id="RJSE01000003">
    <property type="protein sequence ID" value="RNL65135.1"/>
    <property type="molecule type" value="Genomic_DNA"/>
</dbReference>
<dbReference type="AlphaFoldDB" id="A0A3N0CNX0"/>
<protein>
    <submittedName>
        <fullName evidence="2">Amidohydrolase</fullName>
    </submittedName>
</protein>
<evidence type="ECO:0000259" key="1">
    <source>
        <dbReference type="Pfam" id="PF01979"/>
    </source>
</evidence>
<dbReference type="Pfam" id="PF01979">
    <property type="entry name" value="Amidohydro_1"/>
    <property type="match status" value="1"/>
</dbReference>
<dbReference type="OrthoDB" id="3451205at2"/>
<dbReference type="InterPro" id="IPR051781">
    <property type="entry name" value="Metallo-dep_Hydrolase"/>
</dbReference>
<keyword evidence="2" id="KW-0378">Hydrolase</keyword>
<dbReference type="InterPro" id="IPR006680">
    <property type="entry name" value="Amidohydro-rel"/>
</dbReference>
<sequence>MTNLDGKSGPLNGSATVGRVPVMRFRGPVLPDGEAADLYVVDGRITYEVQPGAETVVEGWIVPGLVDAHCHIGLDDHGATDRETAEEQAIADRDGGALLLRDCGSALDTRWVQERDDLPRLIRAGRHVGRTKRYIRNYAHEVEPAELAATVALEAQRGDGWVKLVGDWISREEGDLAPSFPAEAFAAAIDAAHAHGAKVTAHCFGYDVLPGLIAAGIDCIEHGTGLTTDLIEAMVAQGTALVPTVMQVDKFPEHAAGGREKFPAYATTMTDLYARRRDTLMSAYEAGVALYAGSDGGGISKHGNLAGEVLAMAGLGLPAEYALGAASWRARAWLGWNPTLAEGAPADFVVYPRNPLTDLTVLREPSCIVLRGTQVR</sequence>
<proteinExistence type="predicted"/>
<dbReference type="GO" id="GO:0016810">
    <property type="term" value="F:hydrolase activity, acting on carbon-nitrogen (but not peptide) bonds"/>
    <property type="evidence" value="ECO:0007669"/>
    <property type="project" value="InterPro"/>
</dbReference>
<dbReference type="InterPro" id="IPR032466">
    <property type="entry name" value="Metal_Hydrolase"/>
</dbReference>
<dbReference type="InterPro" id="IPR011059">
    <property type="entry name" value="Metal-dep_hydrolase_composite"/>
</dbReference>
<evidence type="ECO:0000313" key="2">
    <source>
        <dbReference type="EMBL" id="RNL65135.1"/>
    </source>
</evidence>
<dbReference type="Proteomes" id="UP000267128">
    <property type="component" value="Unassembled WGS sequence"/>
</dbReference>
<name>A0A3N0CNX0_9ACTN</name>
<organism evidence="2 3">
    <name type="scientific">Nocardioides marmoriginsengisoli</name>
    <dbReference type="NCBI Taxonomy" id="661483"/>
    <lineage>
        <taxon>Bacteria</taxon>
        <taxon>Bacillati</taxon>
        <taxon>Actinomycetota</taxon>
        <taxon>Actinomycetes</taxon>
        <taxon>Propionibacteriales</taxon>
        <taxon>Nocardioidaceae</taxon>
        <taxon>Nocardioides</taxon>
    </lineage>
</organism>
<dbReference type="SUPFAM" id="SSF51338">
    <property type="entry name" value="Composite domain of metallo-dependent hydrolases"/>
    <property type="match status" value="1"/>
</dbReference>